<reference evidence="3 4" key="1">
    <citation type="submission" date="2019-03" db="EMBL/GenBank/DDBJ databases">
        <title>Genomic Encyclopedia of Type Strains, Phase IV (KMG-IV): sequencing the most valuable type-strain genomes for metagenomic binning, comparative biology and taxonomic classification.</title>
        <authorList>
            <person name="Goeker M."/>
        </authorList>
    </citation>
    <scope>NUCLEOTIDE SEQUENCE [LARGE SCALE GENOMIC DNA]</scope>
    <source>
        <strain evidence="3 4">DSM 28559</strain>
    </source>
</reference>
<organism evidence="3 4">
    <name type="scientific">Frisingicoccus caecimuris</name>
    <dbReference type="NCBI Taxonomy" id="1796636"/>
    <lineage>
        <taxon>Bacteria</taxon>
        <taxon>Bacillati</taxon>
        <taxon>Bacillota</taxon>
        <taxon>Clostridia</taxon>
        <taxon>Lachnospirales</taxon>
        <taxon>Lachnospiraceae</taxon>
        <taxon>Frisingicoccus</taxon>
    </lineage>
</organism>
<dbReference type="EMBL" id="SLXA01000003">
    <property type="protein sequence ID" value="TCO85456.1"/>
    <property type="molecule type" value="Genomic_DNA"/>
</dbReference>
<dbReference type="PANTHER" id="PTHR11699">
    <property type="entry name" value="ALDEHYDE DEHYDROGENASE-RELATED"/>
    <property type="match status" value="1"/>
</dbReference>
<dbReference type="InterPro" id="IPR016162">
    <property type="entry name" value="Ald_DH_N"/>
</dbReference>
<dbReference type="InterPro" id="IPR015590">
    <property type="entry name" value="Aldehyde_DH_dom"/>
</dbReference>
<name>A0A4R2LCK4_9FIRM</name>
<keyword evidence="4" id="KW-1185">Reference proteome</keyword>
<evidence type="ECO:0000313" key="4">
    <source>
        <dbReference type="Proteomes" id="UP000295711"/>
    </source>
</evidence>
<comment type="caution">
    <text evidence="3">The sequence shown here is derived from an EMBL/GenBank/DDBJ whole genome shotgun (WGS) entry which is preliminary data.</text>
</comment>
<evidence type="ECO:0000256" key="1">
    <source>
        <dbReference type="ARBA" id="ARBA00023002"/>
    </source>
</evidence>
<sequence length="499" mass="53064">MGLDMDLQSIQEVRDLIRDAKKAQEVFGTFDQQRVDQIVKAISEACVANAERLAKMAVEETGFGVWQDKVLKNLLGSTITYESIKDMKTIGVIHEDGAKGIMEVGVPMGVIAALIPSTNPTSTVMYKTLIALKAGNAIVISPHPGAKNCILETVSVIQEAARKAGAPEGLVGVIRLTTMEATDALLKDPNIGVILATGGEAMVHAAYSSGNPAIGVGPGNGPSFIERTANIPEAVRRIFDSKTFDNGTICASEQSIVTEKCIEAQVVEEVRRQGGYFMDTAQSEKVARFILRDNGTMNPKIVGKSAQAIADMAGIQIPAGTRVLLSRQTEVSKKNPYTREKLCPLLAFFVEEGWQEACERSIQILQNEGAGHTMTIHSQDTDVIREFALKKPVSRLLVNTPGALGGVGGTTNLAPALTLGCGAVGGSATSDNITPMNLINIRRVACGVTELSDIRKKYNVPVPEQTPCCYGTESAGQASGLTAEDVEAITRAVLAKLRG</sequence>
<dbReference type="InterPro" id="IPR016163">
    <property type="entry name" value="Ald_DH_C"/>
</dbReference>
<dbReference type="SUPFAM" id="SSF53720">
    <property type="entry name" value="ALDH-like"/>
    <property type="match status" value="1"/>
</dbReference>
<dbReference type="Pfam" id="PF00171">
    <property type="entry name" value="Aldedh"/>
    <property type="match status" value="1"/>
</dbReference>
<feature type="domain" description="Aldehyde dehydrogenase" evidence="2">
    <location>
        <begin position="11"/>
        <end position="271"/>
    </location>
</feature>
<accession>A0A4R2LCK4</accession>
<dbReference type="NCBIfam" id="TIGR02518">
    <property type="entry name" value="EutH_ACDH"/>
    <property type="match status" value="1"/>
</dbReference>
<evidence type="ECO:0000313" key="3">
    <source>
        <dbReference type="EMBL" id="TCO85456.1"/>
    </source>
</evidence>
<dbReference type="RefSeq" id="WP_132089766.1">
    <property type="nucleotide sequence ID" value="NZ_JANKAQ010000003.1"/>
</dbReference>
<dbReference type="OrthoDB" id="9804734at2"/>
<protein>
    <submittedName>
        <fullName evidence="3">Acetaldehyde dehydrogenase (Acetylating)</fullName>
    </submittedName>
</protein>
<keyword evidence="1" id="KW-0560">Oxidoreductase</keyword>
<dbReference type="InterPro" id="IPR013357">
    <property type="entry name" value="Acetaldehyde_DH_acetylating"/>
</dbReference>
<dbReference type="GO" id="GO:0016620">
    <property type="term" value="F:oxidoreductase activity, acting on the aldehyde or oxo group of donors, NAD or NADP as acceptor"/>
    <property type="evidence" value="ECO:0007669"/>
    <property type="project" value="InterPro"/>
</dbReference>
<dbReference type="InterPro" id="IPR016161">
    <property type="entry name" value="Ald_DH/histidinol_DH"/>
</dbReference>
<dbReference type="AlphaFoldDB" id="A0A4R2LCK4"/>
<dbReference type="Gene3D" id="3.40.605.10">
    <property type="entry name" value="Aldehyde Dehydrogenase, Chain A, domain 1"/>
    <property type="match status" value="1"/>
</dbReference>
<dbReference type="Proteomes" id="UP000295711">
    <property type="component" value="Unassembled WGS sequence"/>
</dbReference>
<proteinExistence type="predicted"/>
<dbReference type="Gene3D" id="3.40.309.10">
    <property type="entry name" value="Aldehyde Dehydrogenase, Chain A, domain 2"/>
    <property type="match status" value="1"/>
</dbReference>
<evidence type="ECO:0000259" key="2">
    <source>
        <dbReference type="Pfam" id="PF00171"/>
    </source>
</evidence>
<gene>
    <name evidence="3" type="ORF">EV212_103178</name>
</gene>
<dbReference type="CDD" id="cd07122">
    <property type="entry name" value="ALDH_F20_ACDH"/>
    <property type="match status" value="1"/>
</dbReference>